<dbReference type="Gene3D" id="3.40.50.300">
    <property type="entry name" value="P-loop containing nucleotide triphosphate hydrolases"/>
    <property type="match status" value="1"/>
</dbReference>
<organism evidence="1">
    <name type="scientific">viral metagenome</name>
    <dbReference type="NCBI Taxonomy" id="1070528"/>
    <lineage>
        <taxon>unclassified sequences</taxon>
        <taxon>metagenomes</taxon>
        <taxon>organismal metagenomes</taxon>
    </lineage>
</organism>
<accession>A0A6C0KEE6</accession>
<evidence type="ECO:0000313" key="1">
    <source>
        <dbReference type="EMBL" id="QHU15070.1"/>
    </source>
</evidence>
<dbReference type="SUPFAM" id="SSF52540">
    <property type="entry name" value="P-loop containing nucleoside triphosphate hydrolases"/>
    <property type="match status" value="1"/>
</dbReference>
<name>A0A6C0KEE6_9ZZZZ</name>
<dbReference type="EMBL" id="MN740849">
    <property type="protein sequence ID" value="QHU15070.1"/>
    <property type="molecule type" value="Genomic_DNA"/>
</dbReference>
<proteinExistence type="predicted"/>
<dbReference type="InterPro" id="IPR027417">
    <property type="entry name" value="P-loop_NTPase"/>
</dbReference>
<protein>
    <submittedName>
        <fullName evidence="1">Uncharacterized protein</fullName>
    </submittedName>
</protein>
<reference evidence="1" key="1">
    <citation type="journal article" date="2020" name="Nature">
        <title>Giant virus diversity and host interactions through global metagenomics.</title>
        <authorList>
            <person name="Schulz F."/>
            <person name="Roux S."/>
            <person name="Paez-Espino D."/>
            <person name="Jungbluth S."/>
            <person name="Walsh D.A."/>
            <person name="Denef V.J."/>
            <person name="McMahon K.D."/>
            <person name="Konstantinidis K.T."/>
            <person name="Eloe-Fadrosh E.A."/>
            <person name="Kyrpides N.C."/>
            <person name="Woyke T."/>
        </authorList>
    </citation>
    <scope>NUCLEOTIDE SEQUENCE</scope>
    <source>
        <strain evidence="1">GVMAG-S-1102244-55</strain>
    </source>
</reference>
<dbReference type="AlphaFoldDB" id="A0A6C0KEE6"/>
<sequence>MKYQSSKFEDYIQKCNKFNIHKEILPLLDSVNNNIKETNNLILYGPSGTGKYTQALNYIKKFSPTDLRFERKMNFRFDNKSDFIFKISDIHFEIDMSLLGCKAKLVFNDLYYHILDVLSSRPNCSGILLCKNFHTIHSELLEIFYSYMQTLTHKNLNLVYIILTESVSFIPNNILNRCMVVPIKRPTKSSYIKITNKSQFNNHELSSIKNIKNLKSKIYNLNNLDKKIVDNIFDYIINYQTIKFLELRDKLYEIFIFNLDVHHFTYNIIKKLINEGYLKEQHIDKVFTKLHNFLKLYNNNYRPIYHLERFIFYLCIEIHGLQ</sequence>